<feature type="domain" description="Schlafen AlbA-2" evidence="1">
    <location>
        <begin position="14"/>
        <end position="129"/>
    </location>
</feature>
<dbReference type="SUPFAM" id="SSF46785">
    <property type="entry name" value="Winged helix' DNA-binding domain"/>
    <property type="match status" value="1"/>
</dbReference>
<comment type="caution">
    <text evidence="2">The sequence shown here is derived from an EMBL/GenBank/DDBJ whole genome shotgun (WGS) entry which is preliminary data.</text>
</comment>
<dbReference type="Pfam" id="PF04326">
    <property type="entry name" value="SLFN_AlbA_2"/>
    <property type="match status" value="1"/>
</dbReference>
<accession>A0A8J7QIV0</accession>
<dbReference type="InterPro" id="IPR038461">
    <property type="entry name" value="Schlafen_AlbA_2_dom_sf"/>
</dbReference>
<dbReference type="Gene3D" id="3.30.950.30">
    <property type="entry name" value="Schlafen, AAA domain"/>
    <property type="match status" value="1"/>
</dbReference>
<gene>
    <name evidence="2" type="ORF">J3U88_32295</name>
</gene>
<dbReference type="EMBL" id="JAFREP010000052">
    <property type="protein sequence ID" value="MBO1323190.1"/>
    <property type="molecule type" value="Genomic_DNA"/>
</dbReference>
<dbReference type="PANTHER" id="PTHR30595:SF6">
    <property type="entry name" value="SCHLAFEN ALBA-2 DOMAIN-CONTAINING PROTEIN"/>
    <property type="match status" value="1"/>
</dbReference>
<dbReference type="GO" id="GO:0005524">
    <property type="term" value="F:ATP binding"/>
    <property type="evidence" value="ECO:0007669"/>
    <property type="project" value="UniProtKB-KW"/>
</dbReference>
<reference evidence="2" key="1">
    <citation type="submission" date="2021-03" db="EMBL/GenBank/DDBJ databases">
        <authorList>
            <person name="Wang G."/>
        </authorList>
    </citation>
    <scope>NUCLEOTIDE SEQUENCE</scope>
    <source>
        <strain evidence="2">KCTC 12899</strain>
    </source>
</reference>
<proteinExistence type="predicted"/>
<keyword evidence="2" id="KW-0067">ATP-binding</keyword>
<keyword evidence="3" id="KW-1185">Reference proteome</keyword>
<dbReference type="AlphaFoldDB" id="A0A8J7QIV0"/>
<evidence type="ECO:0000313" key="3">
    <source>
        <dbReference type="Proteomes" id="UP000664417"/>
    </source>
</evidence>
<evidence type="ECO:0000259" key="1">
    <source>
        <dbReference type="Pfam" id="PF04326"/>
    </source>
</evidence>
<protein>
    <submittedName>
        <fullName evidence="2">ATP-binding protein</fullName>
    </submittedName>
</protein>
<dbReference type="Proteomes" id="UP000664417">
    <property type="component" value="Unassembled WGS sequence"/>
</dbReference>
<evidence type="ECO:0000313" key="2">
    <source>
        <dbReference type="EMBL" id="MBO1323190.1"/>
    </source>
</evidence>
<keyword evidence="2" id="KW-0547">Nucleotide-binding</keyword>
<dbReference type="InterPro" id="IPR036390">
    <property type="entry name" value="WH_DNA-bd_sf"/>
</dbReference>
<dbReference type="InterPro" id="IPR007421">
    <property type="entry name" value="Schlafen_AlbA_2_dom"/>
</dbReference>
<name>A0A8J7QIV0_9BACT</name>
<dbReference type="RefSeq" id="WP_207863192.1">
    <property type="nucleotide sequence ID" value="NZ_JAFREP010000052.1"/>
</dbReference>
<organism evidence="2 3">
    <name type="scientific">Acanthopleuribacter pedis</name>
    <dbReference type="NCBI Taxonomy" id="442870"/>
    <lineage>
        <taxon>Bacteria</taxon>
        <taxon>Pseudomonadati</taxon>
        <taxon>Acidobacteriota</taxon>
        <taxon>Holophagae</taxon>
        <taxon>Acanthopleuribacterales</taxon>
        <taxon>Acanthopleuribacteraceae</taxon>
        <taxon>Acanthopleuribacter</taxon>
    </lineage>
</organism>
<dbReference type="PANTHER" id="PTHR30595">
    <property type="entry name" value="GLPR-RELATED TRANSCRIPTIONAL REPRESSOR"/>
    <property type="match status" value="1"/>
</dbReference>
<sequence length="221" mass="25330">MESKRWHKLVRSGESIQVEFKQQIPKLERLARSFSAFSNSAGGTVFIGVRDNGDLCGVDSIESTQELVDQVATFNCQPAIEPECKVWEPLRNVRILVVEIPEAEVKPVYAVNPNNPKDAWPFFRSDKENLPLDRKSLKTMSKTTSVEVEVNLKDLDRHAQLMLTKLNETPRQTCAQLAKSCNIGTHRAKKILVRLEQNGWVHSFFNEKRREYSLAIPWPKR</sequence>